<dbReference type="eggNOG" id="ENOG502SUQ0">
    <property type="taxonomic scope" value="Eukaryota"/>
</dbReference>
<dbReference type="HOGENOM" id="CLU_108553_1_0_1"/>
<protein>
    <submittedName>
        <fullName evidence="2">Uncharacterized protein</fullName>
    </submittedName>
</protein>
<name>W3XMT0_PESFW</name>
<reference evidence="3" key="1">
    <citation type="journal article" date="2015" name="BMC Genomics">
        <title>Genomic and transcriptomic analysis of the endophytic fungus Pestalotiopsis fici reveals its lifestyle and high potential for synthesis of natural products.</title>
        <authorList>
            <person name="Wang X."/>
            <person name="Zhang X."/>
            <person name="Liu L."/>
            <person name="Xiang M."/>
            <person name="Wang W."/>
            <person name="Sun X."/>
            <person name="Che Y."/>
            <person name="Guo L."/>
            <person name="Liu G."/>
            <person name="Guo L."/>
            <person name="Wang C."/>
            <person name="Yin W.B."/>
            <person name="Stadler M."/>
            <person name="Zhang X."/>
            <person name="Liu X."/>
        </authorList>
    </citation>
    <scope>NUCLEOTIDE SEQUENCE [LARGE SCALE GENOMIC DNA]</scope>
    <source>
        <strain evidence="3">W106-1 / CGMCC3.15140</strain>
    </source>
</reference>
<dbReference type="OMA" id="MPGGNMT"/>
<organism evidence="2 3">
    <name type="scientific">Pestalotiopsis fici (strain W106-1 / CGMCC3.15140)</name>
    <dbReference type="NCBI Taxonomy" id="1229662"/>
    <lineage>
        <taxon>Eukaryota</taxon>
        <taxon>Fungi</taxon>
        <taxon>Dikarya</taxon>
        <taxon>Ascomycota</taxon>
        <taxon>Pezizomycotina</taxon>
        <taxon>Sordariomycetes</taxon>
        <taxon>Xylariomycetidae</taxon>
        <taxon>Amphisphaeriales</taxon>
        <taxon>Sporocadaceae</taxon>
        <taxon>Pestalotiopsis</taxon>
    </lineage>
</organism>
<dbReference type="KEGG" id="pfy:PFICI_01117"/>
<evidence type="ECO:0000313" key="2">
    <source>
        <dbReference type="EMBL" id="ETS87289.1"/>
    </source>
</evidence>
<proteinExistence type="predicted"/>
<keyword evidence="3" id="KW-1185">Reference proteome</keyword>
<accession>W3XMT0</accession>
<gene>
    <name evidence="2" type="ORF">PFICI_01117</name>
</gene>
<dbReference type="InParanoid" id="W3XMT0"/>
<dbReference type="Proteomes" id="UP000030651">
    <property type="component" value="Unassembled WGS sequence"/>
</dbReference>
<feature type="region of interest" description="Disordered" evidence="1">
    <location>
        <begin position="116"/>
        <end position="143"/>
    </location>
</feature>
<dbReference type="RefSeq" id="XP_007827889.1">
    <property type="nucleotide sequence ID" value="XM_007829698.1"/>
</dbReference>
<dbReference type="GeneID" id="19266130"/>
<dbReference type="AlphaFoldDB" id="W3XMT0"/>
<sequence length="170" mass="17129">MSTVTSTSAHASATGACSNLYDTPVDDAVCAMPNSGNYTALMFSCCKEADVVSYYDGCGLYCLASGQDVQSLSDCLYDEGAAWEDVFCRGNETATATGAATAGVLPASASASILSSGQATSTATPEDGTSTNGTDSKKSAAAVVQPRGRSSATALVASLLMSTVFASMLY</sequence>
<feature type="compositionally biased region" description="Polar residues" evidence="1">
    <location>
        <begin position="117"/>
        <end position="134"/>
    </location>
</feature>
<evidence type="ECO:0000313" key="3">
    <source>
        <dbReference type="Proteomes" id="UP000030651"/>
    </source>
</evidence>
<dbReference type="EMBL" id="KI912109">
    <property type="protein sequence ID" value="ETS87289.1"/>
    <property type="molecule type" value="Genomic_DNA"/>
</dbReference>
<evidence type="ECO:0000256" key="1">
    <source>
        <dbReference type="SAM" id="MobiDB-lite"/>
    </source>
</evidence>
<dbReference type="OrthoDB" id="3520229at2759"/>